<name>A0A381YC86_9ZZZZ</name>
<evidence type="ECO:0000313" key="1">
    <source>
        <dbReference type="EMBL" id="SVA74202.1"/>
    </source>
</evidence>
<reference evidence="1" key="1">
    <citation type="submission" date="2018-05" db="EMBL/GenBank/DDBJ databases">
        <authorList>
            <person name="Lanie J.A."/>
            <person name="Ng W.-L."/>
            <person name="Kazmierczak K.M."/>
            <person name="Andrzejewski T.M."/>
            <person name="Davidsen T.M."/>
            <person name="Wayne K.J."/>
            <person name="Tettelin H."/>
            <person name="Glass J.I."/>
            <person name="Rusch D."/>
            <person name="Podicherti R."/>
            <person name="Tsui H.-C.T."/>
            <person name="Winkler M.E."/>
        </authorList>
    </citation>
    <scope>NUCLEOTIDE SEQUENCE</scope>
</reference>
<sequence>MERFKGEWVKQNYSCDGNDQLVRLSLKL</sequence>
<accession>A0A381YC86</accession>
<proteinExistence type="predicted"/>
<organism evidence="1">
    <name type="scientific">marine metagenome</name>
    <dbReference type="NCBI Taxonomy" id="408172"/>
    <lineage>
        <taxon>unclassified sequences</taxon>
        <taxon>metagenomes</taxon>
        <taxon>ecological metagenomes</taxon>
    </lineage>
</organism>
<gene>
    <name evidence="1" type="ORF">METZ01_LOCUS127056</name>
</gene>
<dbReference type="AlphaFoldDB" id="A0A381YC86"/>
<protein>
    <submittedName>
        <fullName evidence="1">Uncharacterized protein</fullName>
    </submittedName>
</protein>
<dbReference type="EMBL" id="UINC01017801">
    <property type="protein sequence ID" value="SVA74202.1"/>
    <property type="molecule type" value="Genomic_DNA"/>
</dbReference>